<proteinExistence type="predicted"/>
<evidence type="ECO:0000313" key="3">
    <source>
        <dbReference type="Proteomes" id="UP000078542"/>
    </source>
</evidence>
<protein>
    <submittedName>
        <fullName evidence="2">Uncharacterized protein</fullName>
    </submittedName>
</protein>
<dbReference type="EMBL" id="KQ978324">
    <property type="protein sequence ID" value="KYM95102.1"/>
    <property type="molecule type" value="Genomic_DNA"/>
</dbReference>
<feature type="compositionally biased region" description="Basic and acidic residues" evidence="1">
    <location>
        <begin position="78"/>
        <end position="130"/>
    </location>
</feature>
<accession>A0A151I8X3</accession>
<reference evidence="2 3" key="1">
    <citation type="submission" date="2016-03" db="EMBL/GenBank/DDBJ databases">
        <title>Cyphomyrmex costatus WGS genome.</title>
        <authorList>
            <person name="Nygaard S."/>
            <person name="Hu H."/>
            <person name="Boomsma J."/>
            <person name="Zhang G."/>
        </authorList>
    </citation>
    <scope>NUCLEOTIDE SEQUENCE [LARGE SCALE GENOMIC DNA]</scope>
    <source>
        <strain evidence="2">MS0001</strain>
        <tissue evidence="2">Whole body</tissue>
    </source>
</reference>
<evidence type="ECO:0000313" key="2">
    <source>
        <dbReference type="EMBL" id="KYM95102.1"/>
    </source>
</evidence>
<dbReference type="AlphaFoldDB" id="A0A151I8X3"/>
<organism evidence="2 3">
    <name type="scientific">Cyphomyrmex costatus</name>
    <dbReference type="NCBI Taxonomy" id="456900"/>
    <lineage>
        <taxon>Eukaryota</taxon>
        <taxon>Metazoa</taxon>
        <taxon>Ecdysozoa</taxon>
        <taxon>Arthropoda</taxon>
        <taxon>Hexapoda</taxon>
        <taxon>Insecta</taxon>
        <taxon>Pterygota</taxon>
        <taxon>Neoptera</taxon>
        <taxon>Endopterygota</taxon>
        <taxon>Hymenoptera</taxon>
        <taxon>Apocrita</taxon>
        <taxon>Aculeata</taxon>
        <taxon>Formicoidea</taxon>
        <taxon>Formicidae</taxon>
        <taxon>Myrmicinae</taxon>
        <taxon>Cyphomyrmex</taxon>
    </lineage>
</organism>
<keyword evidence="3" id="KW-1185">Reference proteome</keyword>
<feature type="region of interest" description="Disordered" evidence="1">
    <location>
        <begin position="77"/>
        <end position="130"/>
    </location>
</feature>
<gene>
    <name evidence="2" type="ORF">ALC62_14258</name>
</gene>
<sequence>ELMTKSRFQNYALSSPRECRRSVFSRSNTNVIHFPGYVNREEGGEGNPIRLHDPEANGTWEQRWERRTDRWIATTRMSHSERKKDTHIEKARQRENLCPREDEEGRREDECERERERVGEPRDEREREGRTMYHHEVRRRGGRNAADAEQKRSALSAMLFAGITVSNLSLSLSLSLLLVVSSCCWYLPLPLAIRQAPNSRRGYARHSRDIVVAQREYTGCSVIGGARWSENETVFSHNARSDRAKAGRNLSHTSCIYSAINTGPWIRAFAILTSAVNVTSNEFHVPEEDLSIDEALLMEQLNDHTSGILIFLWLSYVMSTLYEKFLQLFFVAKKVYTFGTKSKRRSFRDESIYDTATSINSAKFKLRTYIVLVDDDTLIVSLLCSTALYDLKEYIPDGINTGNAKIKLNKSDLSVKMLSCHSLTHACVYLPNKQLFLVIHPPRHHGRSCKMEKSYIRISIGVERSRERARGGWHVGTVTREEGISRAMITHRRRVPESRRGAEIGGESTEKPRVHAKITNHVHVWETLASFRWSRIRTRLRQQPRNQSVNSRRGEKRIGALIRLSLRSSLEFLRDFARDTSHSALLYIYARTHLHTHAHIHTHTHTHTHAHTPCKLMVQVVLLPLSSTTTLVAAAMFESQMRYRPVARRDQPLSDALELTPTCAQLHERSRPARRAARPLAVGWINRFELSVESNGGSTHGMPSRESVYRRRSNLYFG</sequence>
<name>A0A151I8X3_9HYME</name>
<feature type="non-terminal residue" evidence="2">
    <location>
        <position position="1"/>
    </location>
</feature>
<evidence type="ECO:0000256" key="1">
    <source>
        <dbReference type="SAM" id="MobiDB-lite"/>
    </source>
</evidence>
<dbReference type="Proteomes" id="UP000078542">
    <property type="component" value="Unassembled WGS sequence"/>
</dbReference>